<proteinExistence type="predicted"/>
<dbReference type="PANTHER" id="PTHR43245">
    <property type="entry name" value="BIFUNCTIONAL POLYMYXIN RESISTANCE PROTEIN ARNA"/>
    <property type="match status" value="1"/>
</dbReference>
<feature type="domain" description="Capsular polysaccharide assembling protein CapF C-terminal" evidence="2">
    <location>
        <begin position="255"/>
        <end position="365"/>
    </location>
</feature>
<name>A0A7M1KQN3_9LACT</name>
<dbReference type="AlphaFoldDB" id="A0A7M1KQN3"/>
<organism evidence="3 4">
    <name type="scientific">Aerococcus urinaeequi</name>
    <dbReference type="NCBI Taxonomy" id="51665"/>
    <lineage>
        <taxon>Bacteria</taxon>
        <taxon>Bacillati</taxon>
        <taxon>Bacillota</taxon>
        <taxon>Bacilli</taxon>
        <taxon>Lactobacillales</taxon>
        <taxon>Aerococcaceae</taxon>
        <taxon>Aerococcus</taxon>
    </lineage>
</organism>
<dbReference type="Proteomes" id="UP000595091">
    <property type="component" value="Chromosome"/>
</dbReference>
<dbReference type="Gene3D" id="3.40.50.720">
    <property type="entry name" value="NAD(P)-binding Rossmann-like Domain"/>
    <property type="match status" value="1"/>
</dbReference>
<dbReference type="Pfam" id="PF14667">
    <property type="entry name" value="Polysacc_synt_C"/>
    <property type="match status" value="1"/>
</dbReference>
<dbReference type="Gene3D" id="2.60.120.10">
    <property type="entry name" value="Jelly Rolls"/>
    <property type="match status" value="1"/>
</dbReference>
<dbReference type="InterPro" id="IPR036291">
    <property type="entry name" value="NAD(P)-bd_dom_sf"/>
</dbReference>
<dbReference type="SUPFAM" id="SSF51735">
    <property type="entry name" value="NAD(P)-binding Rossmann-fold domains"/>
    <property type="match status" value="1"/>
</dbReference>
<dbReference type="RefSeq" id="WP_197558111.1">
    <property type="nucleotide sequence ID" value="NZ_CP063065.1"/>
</dbReference>
<reference evidence="3 4" key="1">
    <citation type="submission" date="2020-10" db="EMBL/GenBank/DDBJ databases">
        <title>Plasmid carrying two tetracycline resistance determinant.</title>
        <authorList>
            <person name="Yang Q."/>
        </authorList>
    </citation>
    <scope>NUCLEOTIDE SEQUENCE [LARGE SCALE GENOMIC DNA]</scope>
    <source>
        <strain evidence="3 4">T43</strain>
    </source>
</reference>
<dbReference type="SUPFAM" id="SSF51182">
    <property type="entry name" value="RmlC-like cupins"/>
    <property type="match status" value="1"/>
</dbReference>
<dbReference type="PANTHER" id="PTHR43245:SF55">
    <property type="entry name" value="NAD(P)-BINDING DOMAIN-CONTAINING PROTEIN"/>
    <property type="match status" value="1"/>
</dbReference>
<gene>
    <name evidence="3" type="ORF">IMX20_06550</name>
</gene>
<evidence type="ECO:0000313" key="3">
    <source>
        <dbReference type="EMBL" id="QOQ78651.1"/>
    </source>
</evidence>
<dbReference type="Pfam" id="PF01370">
    <property type="entry name" value="Epimerase"/>
    <property type="match status" value="1"/>
</dbReference>
<sequence length="369" mass="41784">MNILVTGANGFVGKNLIATLEQMEEHKVLKVTRQTTTEELNDYAQLADFVFHLAGVNRPEKDEEFVEGNVDFTQTLLNALIKAKNKAPILITSSTQATNDSAYGQSKKAGEDLVFQYGKDYSVKTYVYRLPNLFGKWSKPNYNTVIATFSHKIARGEEITINDPEVELSLVYIDDLVEEFLKALEGKLTRTGDYCEVPVVYTEKLGHIADLLKEFRESRTNRVISNLDDDFTRKLYSTYLNFLPVDGFSYPLVMHEDPRGSFTEFVKSPYAGQVSVNVSKPGITKGEHWHHTKNEKFLVVSGSGVIRFRDYFSDEVIEYKVSGGKLEVVDIPTGYTHSIVNTGDNDMVTVMWVNEMFDPNNPDTFFLEV</sequence>
<evidence type="ECO:0000259" key="1">
    <source>
        <dbReference type="Pfam" id="PF01370"/>
    </source>
</evidence>
<dbReference type="InterPro" id="IPR001509">
    <property type="entry name" value="Epimerase_deHydtase"/>
</dbReference>
<dbReference type="EMBL" id="CP063065">
    <property type="protein sequence ID" value="QOQ78651.1"/>
    <property type="molecule type" value="Genomic_DNA"/>
</dbReference>
<dbReference type="InterPro" id="IPR029303">
    <property type="entry name" value="CapF_C"/>
</dbReference>
<dbReference type="InterPro" id="IPR011051">
    <property type="entry name" value="RmlC_Cupin_sf"/>
</dbReference>
<dbReference type="InterPro" id="IPR050177">
    <property type="entry name" value="Lipid_A_modif_metabolic_enz"/>
</dbReference>
<accession>A0A7M1KQN3</accession>
<feature type="domain" description="NAD-dependent epimerase/dehydratase" evidence="1">
    <location>
        <begin position="3"/>
        <end position="186"/>
    </location>
</feature>
<dbReference type="InterPro" id="IPR014710">
    <property type="entry name" value="RmlC-like_jellyroll"/>
</dbReference>
<protein>
    <submittedName>
        <fullName evidence="3">NAD-dependent epimerase/dehydratase family protein</fullName>
    </submittedName>
</protein>
<dbReference type="CDD" id="cd07007">
    <property type="entry name" value="cupin_CapF-like_C"/>
    <property type="match status" value="1"/>
</dbReference>
<evidence type="ECO:0000259" key="2">
    <source>
        <dbReference type="Pfam" id="PF14667"/>
    </source>
</evidence>
<evidence type="ECO:0000313" key="4">
    <source>
        <dbReference type="Proteomes" id="UP000595091"/>
    </source>
</evidence>